<evidence type="ECO:0008006" key="3">
    <source>
        <dbReference type="Google" id="ProtNLM"/>
    </source>
</evidence>
<dbReference type="Proteomes" id="UP001601059">
    <property type="component" value="Unassembled WGS sequence"/>
</dbReference>
<reference evidence="1 2" key="1">
    <citation type="submission" date="2024-08" db="EMBL/GenBank/DDBJ databases">
        <title>Two novel Cytobacillus novel species.</title>
        <authorList>
            <person name="Liu G."/>
        </authorList>
    </citation>
    <scope>NUCLEOTIDE SEQUENCE [LARGE SCALE GENOMIC DNA]</scope>
    <source>
        <strain evidence="1 2">FJAT-54145</strain>
    </source>
</reference>
<comment type="caution">
    <text evidence="1">The sequence shown here is derived from an EMBL/GenBank/DDBJ whole genome shotgun (WGS) entry which is preliminary data.</text>
</comment>
<accession>A0ABW6K5D4</accession>
<sequence length="66" mass="7572">MTKYLGLHETLEINEILTFKNLCLTKSTMMTGLAQDPELKQILSTDADNSARFIKTLQEFLIDRSH</sequence>
<name>A0ABW6K5D4_9BACI</name>
<dbReference type="EMBL" id="JBIACK010000001">
    <property type="protein sequence ID" value="MFE8699386.1"/>
    <property type="molecule type" value="Genomic_DNA"/>
</dbReference>
<organism evidence="1 2">
    <name type="scientific">Cytobacillus spartinae</name>
    <dbReference type="NCBI Taxonomy" id="3299023"/>
    <lineage>
        <taxon>Bacteria</taxon>
        <taxon>Bacillati</taxon>
        <taxon>Bacillota</taxon>
        <taxon>Bacilli</taxon>
        <taxon>Bacillales</taxon>
        <taxon>Bacillaceae</taxon>
        <taxon>Cytobacillus</taxon>
    </lineage>
</organism>
<gene>
    <name evidence="1" type="ORF">ACFYKX_01985</name>
</gene>
<protein>
    <recommendedName>
        <fullName evidence="3">Spore coat protein</fullName>
    </recommendedName>
</protein>
<evidence type="ECO:0000313" key="2">
    <source>
        <dbReference type="Proteomes" id="UP001601059"/>
    </source>
</evidence>
<proteinExistence type="predicted"/>
<evidence type="ECO:0000313" key="1">
    <source>
        <dbReference type="EMBL" id="MFE8699386.1"/>
    </source>
</evidence>
<keyword evidence="2" id="KW-1185">Reference proteome</keyword>
<dbReference type="RefSeq" id="WP_389357540.1">
    <property type="nucleotide sequence ID" value="NZ_JBIACK010000001.1"/>
</dbReference>